<evidence type="ECO:0000256" key="3">
    <source>
        <dbReference type="SAM" id="MobiDB-lite"/>
    </source>
</evidence>
<dbReference type="Proteomes" id="UP000789396">
    <property type="component" value="Unassembled WGS sequence"/>
</dbReference>
<proteinExistence type="predicted"/>
<dbReference type="Pfam" id="PF24681">
    <property type="entry name" value="Kelch_KLHDC2_KLHL20_DRC7"/>
    <property type="match status" value="1"/>
</dbReference>
<evidence type="ECO:0000256" key="1">
    <source>
        <dbReference type="ARBA" id="ARBA00022441"/>
    </source>
</evidence>
<dbReference type="AlphaFoldDB" id="A0A9N8Z9K0"/>
<sequence length="409" mass="44589">MPRAVFHSAVAGGINNSKIVVYGGTVNDPASAAMTSLLIYDPSTSLWNPLTIPSTPPRRHDHSAAILPNNNMLIFGGEINPSTDILTSVDVGELWGFNTISLSEWQGFPYLANSPGIRDRHTASVIGNKMIILGGVDEKSLFVSMSNVYVFDSETVNWSFFNATGQVPSPRINTTIFGDVAVLDTKYWNWVAPATINPPTGRTGSAQRPDNRIYCLNLVNWTWVDRYVPQPFPANPLVPPPPSTLTPYPTSTTSNSPIVQVISISKELAIGLLIKTNLFRLNDSNDGDGSNHSDSDEQSAQPQNSIFANRLLGNTSDNDIRPSDPENGRRRSVKFSENNVTIPVVYTKGHHPQGSVEVELGNTDDINGSESSLDVQMQPHDGASVVSRNELRVVNPDPNNQDLTDQEDN</sequence>
<dbReference type="InterPro" id="IPR015915">
    <property type="entry name" value="Kelch-typ_b-propeller"/>
</dbReference>
<keyword evidence="2" id="KW-0677">Repeat</keyword>
<feature type="compositionally biased region" description="Basic and acidic residues" evidence="3">
    <location>
        <begin position="318"/>
        <end position="329"/>
    </location>
</feature>
<name>A0A9N8Z9K0_9GLOM</name>
<dbReference type="PANTHER" id="PTHR46093:SF18">
    <property type="entry name" value="FIBRONECTIN TYPE-III DOMAIN-CONTAINING PROTEIN"/>
    <property type="match status" value="1"/>
</dbReference>
<keyword evidence="5" id="KW-1185">Reference proteome</keyword>
<accession>A0A9N8Z9K0</accession>
<organism evidence="4 5">
    <name type="scientific">Racocetra fulgida</name>
    <dbReference type="NCBI Taxonomy" id="60492"/>
    <lineage>
        <taxon>Eukaryota</taxon>
        <taxon>Fungi</taxon>
        <taxon>Fungi incertae sedis</taxon>
        <taxon>Mucoromycota</taxon>
        <taxon>Glomeromycotina</taxon>
        <taxon>Glomeromycetes</taxon>
        <taxon>Diversisporales</taxon>
        <taxon>Gigasporaceae</taxon>
        <taxon>Racocetra</taxon>
    </lineage>
</organism>
<comment type="caution">
    <text evidence="4">The sequence shown here is derived from an EMBL/GenBank/DDBJ whole genome shotgun (WGS) entry which is preliminary data.</text>
</comment>
<dbReference type="PANTHER" id="PTHR46093">
    <property type="entry name" value="ACYL-COA-BINDING DOMAIN-CONTAINING PROTEIN 5"/>
    <property type="match status" value="1"/>
</dbReference>
<reference evidence="4" key="1">
    <citation type="submission" date="2021-06" db="EMBL/GenBank/DDBJ databases">
        <authorList>
            <person name="Kallberg Y."/>
            <person name="Tangrot J."/>
            <person name="Rosling A."/>
        </authorList>
    </citation>
    <scope>NUCLEOTIDE SEQUENCE</scope>
    <source>
        <strain evidence="4">IN212</strain>
    </source>
</reference>
<evidence type="ECO:0000256" key="2">
    <source>
        <dbReference type="ARBA" id="ARBA00022737"/>
    </source>
</evidence>
<gene>
    <name evidence="4" type="ORF">RFULGI_LOCUS1282</name>
</gene>
<dbReference type="EMBL" id="CAJVPZ010000736">
    <property type="protein sequence ID" value="CAG8474926.1"/>
    <property type="molecule type" value="Genomic_DNA"/>
</dbReference>
<feature type="compositionally biased region" description="Pro residues" evidence="3">
    <location>
        <begin position="233"/>
        <end position="244"/>
    </location>
</feature>
<feature type="region of interest" description="Disordered" evidence="3">
    <location>
        <begin position="309"/>
        <end position="336"/>
    </location>
</feature>
<protein>
    <submittedName>
        <fullName evidence="4">6759_t:CDS:1</fullName>
    </submittedName>
</protein>
<evidence type="ECO:0000313" key="5">
    <source>
        <dbReference type="Proteomes" id="UP000789396"/>
    </source>
</evidence>
<feature type="region of interest" description="Disordered" evidence="3">
    <location>
        <begin position="233"/>
        <end position="252"/>
    </location>
</feature>
<evidence type="ECO:0000313" key="4">
    <source>
        <dbReference type="EMBL" id="CAG8474926.1"/>
    </source>
</evidence>
<dbReference type="OrthoDB" id="432528at2759"/>
<dbReference type="SUPFAM" id="SSF117281">
    <property type="entry name" value="Kelch motif"/>
    <property type="match status" value="1"/>
</dbReference>
<dbReference type="Gene3D" id="2.120.10.80">
    <property type="entry name" value="Kelch-type beta propeller"/>
    <property type="match status" value="1"/>
</dbReference>
<keyword evidence="1" id="KW-0880">Kelch repeat</keyword>